<dbReference type="AlphaFoldDB" id="A0A3B1AKJ7"/>
<dbReference type="Pfam" id="PF01584">
    <property type="entry name" value="CheW"/>
    <property type="match status" value="1"/>
</dbReference>
<dbReference type="EMBL" id="UOFX01000012">
    <property type="protein sequence ID" value="VAX06456.1"/>
    <property type="molecule type" value="Genomic_DNA"/>
</dbReference>
<dbReference type="Gene3D" id="2.30.30.40">
    <property type="entry name" value="SH3 Domains"/>
    <property type="match status" value="1"/>
</dbReference>
<dbReference type="InterPro" id="IPR002545">
    <property type="entry name" value="CheW-lke_dom"/>
</dbReference>
<dbReference type="SUPFAM" id="SSF50341">
    <property type="entry name" value="CheW-like"/>
    <property type="match status" value="1"/>
</dbReference>
<reference evidence="2" key="1">
    <citation type="submission" date="2018-06" db="EMBL/GenBank/DDBJ databases">
        <authorList>
            <person name="Zhirakovskaya E."/>
        </authorList>
    </citation>
    <scope>NUCLEOTIDE SEQUENCE</scope>
</reference>
<evidence type="ECO:0000313" key="2">
    <source>
        <dbReference type="EMBL" id="VAX06456.1"/>
    </source>
</evidence>
<evidence type="ECO:0000259" key="1">
    <source>
        <dbReference type="PROSITE" id="PS50851"/>
    </source>
</evidence>
<gene>
    <name evidence="2" type="ORF">MNBD_GAMMA26-224</name>
</gene>
<accession>A0A3B1AKJ7</accession>
<dbReference type="SMART" id="SM00260">
    <property type="entry name" value="CheW"/>
    <property type="match status" value="1"/>
</dbReference>
<feature type="domain" description="CheW-like" evidence="1">
    <location>
        <begin position="37"/>
        <end position="177"/>
    </location>
</feature>
<dbReference type="PANTHER" id="PTHR22617">
    <property type="entry name" value="CHEMOTAXIS SENSOR HISTIDINE KINASE-RELATED"/>
    <property type="match status" value="1"/>
</dbReference>
<protein>
    <recommendedName>
        <fullName evidence="1">CheW-like domain-containing protein</fullName>
    </recommendedName>
</protein>
<sequence length="182" mass="20444">MMPASEPQELVQLLHRIEQRSRAQAIGLPQQEEVQQYLEGVIFSLNEYRLVAPMSEVAELLQFPADVTQVPGTQPWVRGVANIRGTLLPIIDLQLFLGGEPVPSGRRSRVLIIKHKEIYTGLLVKEVLGMRHFPERSHISYPPPEGLLGKFIDTAFEHEGDTWPVFGMFALAESSEFQTASL</sequence>
<dbReference type="GO" id="GO:0005829">
    <property type="term" value="C:cytosol"/>
    <property type="evidence" value="ECO:0007669"/>
    <property type="project" value="TreeGrafter"/>
</dbReference>
<dbReference type="PANTHER" id="PTHR22617:SF43">
    <property type="entry name" value="PROTEIN PILI"/>
    <property type="match status" value="1"/>
</dbReference>
<dbReference type="InterPro" id="IPR039315">
    <property type="entry name" value="CheW"/>
</dbReference>
<proteinExistence type="predicted"/>
<dbReference type="GO" id="GO:0007165">
    <property type="term" value="P:signal transduction"/>
    <property type="evidence" value="ECO:0007669"/>
    <property type="project" value="InterPro"/>
</dbReference>
<dbReference type="InterPro" id="IPR036061">
    <property type="entry name" value="CheW-like_dom_sf"/>
</dbReference>
<dbReference type="PROSITE" id="PS50851">
    <property type="entry name" value="CHEW"/>
    <property type="match status" value="1"/>
</dbReference>
<dbReference type="GO" id="GO:0006935">
    <property type="term" value="P:chemotaxis"/>
    <property type="evidence" value="ECO:0007669"/>
    <property type="project" value="InterPro"/>
</dbReference>
<dbReference type="Gene3D" id="2.40.50.180">
    <property type="entry name" value="CheA-289, Domain 4"/>
    <property type="match status" value="1"/>
</dbReference>
<name>A0A3B1AKJ7_9ZZZZ</name>
<organism evidence="2">
    <name type="scientific">hydrothermal vent metagenome</name>
    <dbReference type="NCBI Taxonomy" id="652676"/>
    <lineage>
        <taxon>unclassified sequences</taxon>
        <taxon>metagenomes</taxon>
        <taxon>ecological metagenomes</taxon>
    </lineage>
</organism>